<name>A0A077NBB1_XENBV</name>
<accession>A0A077NBB1</accession>
<dbReference type="Gene3D" id="3.10.180.10">
    <property type="entry name" value="2,3-Dihydroxybiphenyl 1,2-Dioxygenase, domain 1"/>
    <property type="match status" value="1"/>
</dbReference>
<keyword evidence="2" id="KW-0808">Transferase</keyword>
<reference evidence="2" key="1">
    <citation type="submission" date="2013-07" db="EMBL/GenBank/DDBJ databases">
        <title>Sub-species coevolution in mutualistic symbiosis.</title>
        <authorList>
            <person name="Murfin K."/>
            <person name="Klassen J."/>
            <person name="Lee M."/>
            <person name="Forst S."/>
            <person name="Stock P."/>
            <person name="Goodrich-Blair H."/>
        </authorList>
    </citation>
    <scope>NUCLEOTIDE SEQUENCE [LARGE SCALE GENOMIC DNA]</scope>
    <source>
        <strain evidence="2">Puntauvense</strain>
    </source>
</reference>
<comment type="caution">
    <text evidence="2">The sequence shown here is derived from an EMBL/GenBank/DDBJ whole genome shotgun (WGS) entry which is preliminary data.</text>
</comment>
<evidence type="ECO:0000259" key="1">
    <source>
        <dbReference type="PROSITE" id="PS51819"/>
    </source>
</evidence>
<dbReference type="AlphaFoldDB" id="A0A077NBB1"/>
<dbReference type="HOGENOM" id="CLU_215867_0_0_6"/>
<proteinExistence type="predicted"/>
<protein>
    <submittedName>
        <fullName evidence="2">Glutathione transferase fosA (Fosfomycin resistance protein)</fullName>
    </submittedName>
</protein>
<dbReference type="Proteomes" id="UP000028511">
    <property type="component" value="Unassembled WGS sequence"/>
</dbReference>
<dbReference type="Pfam" id="PF00903">
    <property type="entry name" value="Glyoxalase"/>
    <property type="match status" value="1"/>
</dbReference>
<sequence length="34" mass="4014">MLTDLNHLTLTTSNLEHSLDFYINLLGFTPHVRW</sequence>
<evidence type="ECO:0000313" key="2">
    <source>
        <dbReference type="EMBL" id="CDG96284.1"/>
    </source>
</evidence>
<organism evidence="2">
    <name type="scientific">Xenorhabdus bovienii str. puntauvense</name>
    <dbReference type="NCBI Taxonomy" id="1398201"/>
    <lineage>
        <taxon>Bacteria</taxon>
        <taxon>Pseudomonadati</taxon>
        <taxon>Pseudomonadota</taxon>
        <taxon>Gammaproteobacteria</taxon>
        <taxon>Enterobacterales</taxon>
        <taxon>Morganellaceae</taxon>
        <taxon>Xenorhabdus</taxon>
    </lineage>
</organism>
<dbReference type="InterPro" id="IPR037523">
    <property type="entry name" value="VOC_core"/>
</dbReference>
<dbReference type="InterPro" id="IPR004360">
    <property type="entry name" value="Glyas_Fos-R_dOase_dom"/>
</dbReference>
<dbReference type="EMBL" id="CBSW010000118">
    <property type="protein sequence ID" value="CDG96284.1"/>
    <property type="molecule type" value="Genomic_DNA"/>
</dbReference>
<dbReference type="SUPFAM" id="SSF54593">
    <property type="entry name" value="Glyoxalase/Bleomycin resistance protein/Dihydroxybiphenyl dioxygenase"/>
    <property type="match status" value="1"/>
</dbReference>
<feature type="domain" description="VOC" evidence="1">
    <location>
        <begin position="4"/>
        <end position="34"/>
    </location>
</feature>
<dbReference type="GO" id="GO:0016740">
    <property type="term" value="F:transferase activity"/>
    <property type="evidence" value="ECO:0007669"/>
    <property type="project" value="UniProtKB-KW"/>
</dbReference>
<gene>
    <name evidence="2" type="ORF">XBP1_2040007</name>
</gene>
<dbReference type="PROSITE" id="PS51819">
    <property type="entry name" value="VOC"/>
    <property type="match status" value="1"/>
</dbReference>
<dbReference type="InterPro" id="IPR029068">
    <property type="entry name" value="Glyas_Bleomycin-R_OHBP_Dase"/>
</dbReference>